<dbReference type="InterPro" id="IPR056880">
    <property type="entry name" value="OB_MEIOB_N"/>
</dbReference>
<dbReference type="RefSeq" id="XP_022648596.1">
    <property type="nucleotide sequence ID" value="XM_022792861.1"/>
</dbReference>
<evidence type="ECO:0000313" key="3">
    <source>
        <dbReference type="Proteomes" id="UP000594260"/>
    </source>
</evidence>
<sequence length="465" mass="52528">MENVHLLSDIKPPLSIVTVEVCVLQRQPVREIGSRTASRFGEGRRAVLNFVVKDIMGDTANVVYWGTPDNAHRISSLLPIGAAVRLPFLKVTGPRKGSYQFTPCCTCQMVLELQHPESQCQAVKVAHPRNIHRLTQALHVPPVMRADSKSIKELLAEQLECNVTIMAVVVDIGLPEEVNTRNGVEKRLMLELADQSSQTILMTVWGDMAQYLKDQCLPWDTVVLLQDARLTVSTRFGNQIQTSPRTLITVDVTGADANEIKNLVQIEARLQRLQPMKLNRETTRLTQYEPPGLPQWVTLQVLAYLNKTGLPPPTVEISRPFITIALLTRWDEPSVWGRCKKCHTSSTEFLYSIADPNKLRCALCGTDARNLQERRLHVPGFFSDSYGEIRLLLREQHIELLIGRTEALDPVKLMDLLDDLQWQRFVLEFYVQPAGEGEEGKNAIRLLRISSPTSQQWTLYLDAVL</sequence>
<reference evidence="2" key="1">
    <citation type="submission" date="2021-01" db="UniProtKB">
        <authorList>
            <consortium name="EnsemblMetazoa"/>
        </authorList>
    </citation>
    <scope>IDENTIFICATION</scope>
</reference>
<dbReference type="SUPFAM" id="SSF50249">
    <property type="entry name" value="Nucleic acid-binding proteins"/>
    <property type="match status" value="1"/>
</dbReference>
<dbReference type="Gene3D" id="2.40.50.140">
    <property type="entry name" value="Nucleic acid-binding proteins"/>
    <property type="match status" value="1"/>
</dbReference>
<dbReference type="EnsemblMetazoa" id="XM_022792861">
    <property type="protein sequence ID" value="XP_022648596"/>
    <property type="gene ID" value="LOC111245064"/>
</dbReference>
<name>A0A7M7JMT8_VARDE</name>
<keyword evidence="3" id="KW-1185">Reference proteome</keyword>
<dbReference type="Proteomes" id="UP000594260">
    <property type="component" value="Unplaced"/>
</dbReference>
<accession>A0A7M7JMT8</accession>
<protein>
    <recommendedName>
        <fullName evidence="1">MEIOB-like N-terminal domain-containing protein</fullName>
    </recommendedName>
</protein>
<dbReference type="GeneID" id="111245064"/>
<evidence type="ECO:0000313" key="2">
    <source>
        <dbReference type="EnsemblMetazoa" id="XP_022648596"/>
    </source>
</evidence>
<dbReference type="OrthoDB" id="1751331at2759"/>
<dbReference type="InterPro" id="IPR012340">
    <property type="entry name" value="NA-bd_OB-fold"/>
</dbReference>
<evidence type="ECO:0000259" key="1">
    <source>
        <dbReference type="Pfam" id="PF24903"/>
    </source>
</evidence>
<proteinExistence type="predicted"/>
<dbReference type="Pfam" id="PF24903">
    <property type="entry name" value="OB_MEIOB_N"/>
    <property type="match status" value="1"/>
</dbReference>
<dbReference type="KEGG" id="vde:111245064"/>
<dbReference type="AlphaFoldDB" id="A0A7M7JMT8"/>
<feature type="domain" description="MEIOB-like N-terminal" evidence="1">
    <location>
        <begin position="5"/>
        <end position="141"/>
    </location>
</feature>
<dbReference type="InParanoid" id="A0A7M7JMT8"/>
<organism evidence="2 3">
    <name type="scientific">Varroa destructor</name>
    <name type="common">Honeybee mite</name>
    <dbReference type="NCBI Taxonomy" id="109461"/>
    <lineage>
        <taxon>Eukaryota</taxon>
        <taxon>Metazoa</taxon>
        <taxon>Ecdysozoa</taxon>
        <taxon>Arthropoda</taxon>
        <taxon>Chelicerata</taxon>
        <taxon>Arachnida</taxon>
        <taxon>Acari</taxon>
        <taxon>Parasitiformes</taxon>
        <taxon>Mesostigmata</taxon>
        <taxon>Gamasina</taxon>
        <taxon>Dermanyssoidea</taxon>
        <taxon>Varroidae</taxon>
        <taxon>Varroa</taxon>
    </lineage>
</organism>